<dbReference type="CDD" id="cd19049">
    <property type="entry name" value="LGIC_TM_anion"/>
    <property type="match status" value="1"/>
</dbReference>
<reference evidence="2" key="1">
    <citation type="submission" date="2020-11" db="EMBL/GenBank/DDBJ databases">
        <authorList>
            <person name="Tran Van P."/>
        </authorList>
    </citation>
    <scope>NUCLEOTIDE SEQUENCE</scope>
</reference>
<dbReference type="InterPro" id="IPR006201">
    <property type="entry name" value="Neur_channel"/>
</dbReference>
<sequence length="313" mass="34982">MTTLIRRWLHYSFLRRHRPVVPWWAGEAPPVTSGNYSCLRVELLFTRDKAFYYSTVFIPGIILVTSSFITFWLEWSAAPARVVIGVTTLLTYFTTSNGFRTSLPVVSNLGAMNVWDGVCMFFIYASLLEFVAVNYIGRKKPHGDVVYTPGENLVMQFGRSREPTRRRQGEPCCTANPATGDVLSLRCADCEEAGELCIHAPRVSPFPVVENCVTEGGNGLRQRGNHVGSPLRIPGASTTEEIPLSPGNPATELVKTPHPIRIAKTIDVCSRVVFPACFAFFLLYFFVKYHAYAHAYLKHREDGMSYSVDGKTV</sequence>
<dbReference type="EMBL" id="OB660625">
    <property type="protein sequence ID" value="CAD7225650.1"/>
    <property type="molecule type" value="Genomic_DNA"/>
</dbReference>
<dbReference type="InterPro" id="IPR036719">
    <property type="entry name" value="Neuro-gated_channel_TM_sf"/>
</dbReference>
<dbReference type="PRINTS" id="PR00253">
    <property type="entry name" value="GABAARECEPTR"/>
</dbReference>
<dbReference type="GO" id="GO:0005230">
    <property type="term" value="F:extracellular ligand-gated monoatomic ion channel activity"/>
    <property type="evidence" value="ECO:0007669"/>
    <property type="project" value="UniProtKB-ARBA"/>
</dbReference>
<dbReference type="Pfam" id="PF02932">
    <property type="entry name" value="Neur_chan_memb"/>
    <property type="match status" value="1"/>
</dbReference>
<dbReference type="InterPro" id="IPR006028">
    <property type="entry name" value="GABAA/Glycine_rcpt"/>
</dbReference>
<dbReference type="OrthoDB" id="8173437at2759"/>
<dbReference type="InterPro" id="IPR006029">
    <property type="entry name" value="Neurotrans-gated_channel_TM"/>
</dbReference>
<gene>
    <name evidence="2" type="ORF">CTOB1V02_LOCUS3585</name>
</gene>
<dbReference type="Gene3D" id="1.20.58.390">
    <property type="entry name" value="Neurotransmitter-gated ion-channel transmembrane domain"/>
    <property type="match status" value="1"/>
</dbReference>
<accession>A0A7R8W642</accession>
<protein>
    <recommendedName>
        <fullName evidence="1">Neurotransmitter-gated ion-channel transmembrane domain-containing protein</fullName>
    </recommendedName>
</protein>
<organism evidence="2">
    <name type="scientific">Cyprideis torosa</name>
    <dbReference type="NCBI Taxonomy" id="163714"/>
    <lineage>
        <taxon>Eukaryota</taxon>
        <taxon>Metazoa</taxon>
        <taxon>Ecdysozoa</taxon>
        <taxon>Arthropoda</taxon>
        <taxon>Crustacea</taxon>
        <taxon>Oligostraca</taxon>
        <taxon>Ostracoda</taxon>
        <taxon>Podocopa</taxon>
        <taxon>Podocopida</taxon>
        <taxon>Cytherocopina</taxon>
        <taxon>Cytheroidea</taxon>
        <taxon>Cytherideidae</taxon>
        <taxon>Cyprideis</taxon>
    </lineage>
</organism>
<dbReference type="GO" id="GO:0005254">
    <property type="term" value="F:chloride channel activity"/>
    <property type="evidence" value="ECO:0007669"/>
    <property type="project" value="UniProtKB-ARBA"/>
</dbReference>
<evidence type="ECO:0000313" key="2">
    <source>
        <dbReference type="EMBL" id="CAD7225650.1"/>
    </source>
</evidence>
<name>A0A7R8W642_9CRUS</name>
<proteinExistence type="predicted"/>
<dbReference type="SUPFAM" id="SSF90112">
    <property type="entry name" value="Neurotransmitter-gated ion-channel transmembrane pore"/>
    <property type="match status" value="1"/>
</dbReference>
<dbReference type="GO" id="GO:0099095">
    <property type="term" value="F:ligand-gated monoatomic anion channel activity"/>
    <property type="evidence" value="ECO:0007669"/>
    <property type="project" value="UniProtKB-ARBA"/>
</dbReference>
<feature type="domain" description="Neurotransmitter-gated ion-channel transmembrane" evidence="1">
    <location>
        <begin position="57"/>
        <end position="147"/>
    </location>
</feature>
<dbReference type="GO" id="GO:0004888">
    <property type="term" value="F:transmembrane signaling receptor activity"/>
    <property type="evidence" value="ECO:0007669"/>
    <property type="project" value="InterPro"/>
</dbReference>
<dbReference type="PANTHER" id="PTHR18945">
    <property type="entry name" value="NEUROTRANSMITTER GATED ION CHANNEL"/>
    <property type="match status" value="1"/>
</dbReference>
<dbReference type="GO" id="GO:0016020">
    <property type="term" value="C:membrane"/>
    <property type="evidence" value="ECO:0007669"/>
    <property type="project" value="InterPro"/>
</dbReference>
<dbReference type="InterPro" id="IPR038050">
    <property type="entry name" value="Neuro_actylchol_rec"/>
</dbReference>
<evidence type="ECO:0000259" key="1">
    <source>
        <dbReference type="Pfam" id="PF02932"/>
    </source>
</evidence>
<dbReference type="AlphaFoldDB" id="A0A7R8W642"/>